<evidence type="ECO:0000313" key="28">
    <source>
        <dbReference type="Proteomes" id="UP000470952"/>
    </source>
</evidence>
<evidence type="ECO:0000313" key="24">
    <source>
        <dbReference type="Proteomes" id="UP000462885"/>
    </source>
</evidence>
<dbReference type="GeneID" id="69483926"/>
<protein>
    <submittedName>
        <fullName evidence="17">Glycosyltransferase family 1 protein</fullName>
    </submittedName>
    <submittedName>
        <fullName evidence="3">Glycosyltransferase family 4 protein</fullName>
    </submittedName>
</protein>
<evidence type="ECO:0000313" key="11">
    <source>
        <dbReference type="EMBL" id="KAB6697645.1"/>
    </source>
</evidence>
<evidence type="ECO:0000313" key="22">
    <source>
        <dbReference type="Proteomes" id="UP000437380"/>
    </source>
</evidence>
<reference evidence="16 30" key="4">
    <citation type="submission" date="2020-04" db="EMBL/GenBank/DDBJ databases">
        <title>A novel gut-associated lysogenic phage, Bacteroides phage BV01, alters the host transcriptome and bile acid metabolism in Bacteroides vulgatus.</title>
        <authorList>
            <person name="Campbell D.E."/>
            <person name="Ly L."/>
            <person name="Ridlon J.M."/>
            <person name="Hsiao A."/>
            <person name="Degnan P.H."/>
        </authorList>
    </citation>
    <scope>NUCLEOTIDE SEQUENCE [LARGE SCALE GENOMIC DNA]</scope>
    <source>
        <strain evidence="16 30">VPI-4506</strain>
    </source>
</reference>
<evidence type="ECO:0000313" key="25">
    <source>
        <dbReference type="Proteomes" id="UP000468344"/>
    </source>
</evidence>
<evidence type="ECO:0000313" key="27">
    <source>
        <dbReference type="Proteomes" id="UP000470777"/>
    </source>
</evidence>
<dbReference type="RefSeq" id="WP_005868864.1">
    <property type="nucleotide sequence ID" value="NZ_BAABYE010000002.1"/>
</dbReference>
<dbReference type="Proteomes" id="UP000462015">
    <property type="component" value="Unassembled WGS sequence"/>
</dbReference>
<evidence type="ECO:0000313" key="12">
    <source>
        <dbReference type="EMBL" id="MCB7282190.1"/>
    </source>
</evidence>
<dbReference type="EMBL" id="JAWDHD010000002">
    <property type="protein sequence ID" value="MDU0247217.1"/>
    <property type="molecule type" value="Genomic_DNA"/>
</dbReference>
<reference evidence="21 22" key="2">
    <citation type="journal article" date="2019" name="Nat. Med.">
        <title>A library of human gut bacterial isolates paired with longitudinal multiomics data enables mechanistic microbiome research.</title>
        <authorList>
            <person name="Poyet M."/>
            <person name="Groussin M."/>
            <person name="Gibbons S.M."/>
            <person name="Avila-Pacheco J."/>
            <person name="Jiang X."/>
            <person name="Kearney S.M."/>
            <person name="Perrotta A.R."/>
            <person name="Berdy B."/>
            <person name="Zhao S."/>
            <person name="Lieberman T.D."/>
            <person name="Swanson P.K."/>
            <person name="Smith M."/>
            <person name="Roesemann S."/>
            <person name="Alexander J.E."/>
            <person name="Rich S.A."/>
            <person name="Livny J."/>
            <person name="Vlamakis H."/>
            <person name="Clish C."/>
            <person name="Bullock K."/>
            <person name="Deik A."/>
            <person name="Scott J."/>
            <person name="Pierce K.A."/>
            <person name="Xavier R.J."/>
            <person name="Alm E.J."/>
        </authorList>
    </citation>
    <scope>NUCLEOTIDE SEQUENCE [LARGE SCALE GENOMIC DNA]</scope>
    <source>
        <strain evidence="7 25">BIOML-A140</strain>
        <strain evidence="6 29">BIOML-A141</strain>
        <strain evidence="3 21">BIOML-A73</strain>
        <strain evidence="11 22">BIOML-A82</strain>
        <strain evidence="10 27">BIOML-A85</strain>
        <strain evidence="4 26">BIOML-A9</strain>
        <strain evidence="9 28">BIOML-A93</strain>
        <strain evidence="8 23">BIOML-A98</strain>
    </source>
</reference>
<evidence type="ECO:0000313" key="7">
    <source>
        <dbReference type="EMBL" id="KAB6475219.1"/>
    </source>
</evidence>
<dbReference type="Proteomes" id="UP000470332">
    <property type="component" value="Unassembled WGS sequence"/>
</dbReference>
<dbReference type="Proteomes" id="UP000437380">
    <property type="component" value="Unassembled WGS sequence"/>
</dbReference>
<evidence type="ECO:0000313" key="21">
    <source>
        <dbReference type="Proteomes" id="UP000433382"/>
    </source>
</evidence>
<dbReference type="Proteomes" id="UP001201179">
    <property type="component" value="Unassembled WGS sequence"/>
</dbReference>
<sequence>MKKKKLFKITNSAYFQVRQLQGQLNYFSAYFDVIAVAPKGEGWEELQKQQARCIPVKMSRAINPIFDLITLFQLVKLFIKEKPTIVHSHTPKAGLLGMLAAWIARVPIRMHTVTGFPLTTATGIKKQILRFTERLTYACATNVYPNSQKMCDIICSMGIGNPKKMLVIGNGGSNGIDTAFYSRNATQDIKISTFDFTFGFVGRIFYEKGINELVASFIRLQKDYPNIGLRLIGFMEENLYPVDDWVKQEISTNSHIEFVGFQQDVRPYLMGCEAFVFPSYREGFPNVVMQAGALELPQIVTDINGCNEIIVQNKNGIIVPPQDEHALYKAMKYFLDNPNEVKRMAKNARAMITSRYERNKFWKLMLEEYYRQIKNRIK</sequence>
<evidence type="ECO:0000313" key="26">
    <source>
        <dbReference type="Proteomes" id="UP000470332"/>
    </source>
</evidence>
<dbReference type="EMBL" id="JABDSH010000077">
    <property type="protein sequence ID" value="NMW36604.1"/>
    <property type="molecule type" value="Genomic_DNA"/>
</dbReference>
<evidence type="ECO:0000313" key="14">
    <source>
        <dbReference type="EMBL" id="MDB0852797.1"/>
    </source>
</evidence>
<organism evidence="17 19">
    <name type="scientific">Phocaeicola vulgatus</name>
    <name type="common">Bacteroides vulgatus</name>
    <dbReference type="NCBI Taxonomy" id="821"/>
    <lineage>
        <taxon>Bacteria</taxon>
        <taxon>Pseudomonadati</taxon>
        <taxon>Bacteroidota</taxon>
        <taxon>Bacteroidia</taxon>
        <taxon>Bacteroidales</taxon>
        <taxon>Bacteroidaceae</taxon>
        <taxon>Phocaeicola</taxon>
    </lineage>
</organism>
<evidence type="ECO:0000313" key="23">
    <source>
        <dbReference type="Proteomes" id="UP000462015"/>
    </source>
</evidence>
<dbReference type="EMBL" id="WDAG01000024">
    <property type="protein sequence ID" value="KAB6657067.1"/>
    <property type="molecule type" value="Genomic_DNA"/>
</dbReference>
<evidence type="ECO:0000313" key="17">
    <source>
        <dbReference type="EMBL" id="RGJ88384.1"/>
    </source>
</evidence>
<evidence type="ECO:0000313" key="19">
    <source>
        <dbReference type="Proteomes" id="UP000260640"/>
    </source>
</evidence>
<dbReference type="Pfam" id="PF13579">
    <property type="entry name" value="Glyco_trans_4_4"/>
    <property type="match status" value="1"/>
</dbReference>
<dbReference type="Proteomes" id="UP001210999">
    <property type="component" value="Unassembled WGS sequence"/>
</dbReference>
<dbReference type="EMBL" id="JAQKEI010000019">
    <property type="protein sequence ID" value="MDB0852797.1"/>
    <property type="molecule type" value="Genomic_DNA"/>
</dbReference>
<dbReference type="EMBL" id="WCZV01000025">
    <property type="protein sequence ID" value="KAB6697645.1"/>
    <property type="molecule type" value="Genomic_DNA"/>
</dbReference>
<proteinExistence type="predicted"/>
<evidence type="ECO:0000313" key="10">
    <source>
        <dbReference type="EMBL" id="KAB6690135.1"/>
    </source>
</evidence>
<dbReference type="PANTHER" id="PTHR12526:SF630">
    <property type="entry name" value="GLYCOSYLTRANSFERASE"/>
    <property type="match status" value="1"/>
</dbReference>
<name>A0A3E4JNU0_PHOVU</name>
<reference evidence="19 20" key="1">
    <citation type="submission" date="2018-08" db="EMBL/GenBank/DDBJ databases">
        <title>A genome reference for cultivated species of the human gut microbiota.</title>
        <authorList>
            <person name="Zou Y."/>
            <person name="Xue W."/>
            <person name="Luo G."/>
        </authorList>
    </citation>
    <scope>NUCLEOTIDE SEQUENCE [LARGE SCALE GENOMIC DNA]</scope>
    <source>
        <strain evidence="18 20">OM08-13BH</strain>
        <strain evidence="17 19">TM05-16</strain>
    </source>
</reference>
<dbReference type="EMBL" id="QSPP01000020">
    <property type="protein sequence ID" value="RGJ88384.1"/>
    <property type="molecule type" value="Genomic_DNA"/>
</dbReference>
<dbReference type="Proteomes" id="UP000555193">
    <property type="component" value="Unassembled WGS sequence"/>
</dbReference>
<dbReference type="PANTHER" id="PTHR12526">
    <property type="entry name" value="GLYCOSYLTRANSFERASE"/>
    <property type="match status" value="1"/>
</dbReference>
<evidence type="ECO:0000313" key="9">
    <source>
        <dbReference type="EMBL" id="KAB6657067.1"/>
    </source>
</evidence>
<dbReference type="SUPFAM" id="SSF53756">
    <property type="entry name" value="UDP-Glycosyltransferase/glycogen phosphorylase"/>
    <property type="match status" value="1"/>
</dbReference>
<dbReference type="Pfam" id="PF00534">
    <property type="entry name" value="Glycos_transf_1"/>
    <property type="match status" value="1"/>
</dbReference>
<dbReference type="AlphaFoldDB" id="A0A3E4JNU0"/>
<dbReference type="Proteomes" id="UP000433382">
    <property type="component" value="Unassembled WGS sequence"/>
</dbReference>
<dbReference type="Proteomes" id="UP001199363">
    <property type="component" value="Unassembled WGS sequence"/>
</dbReference>
<evidence type="ECO:0000313" key="18">
    <source>
        <dbReference type="EMBL" id="RGM42695.1"/>
    </source>
</evidence>
<dbReference type="Proteomes" id="UP000468344">
    <property type="component" value="Unassembled WGS sequence"/>
</dbReference>
<evidence type="ECO:0000313" key="29">
    <source>
        <dbReference type="Proteomes" id="UP000483142"/>
    </source>
</evidence>
<evidence type="ECO:0000313" key="4">
    <source>
        <dbReference type="EMBL" id="KAB3856812.1"/>
    </source>
</evidence>
<dbReference type="EMBL" id="WCZY01000024">
    <property type="protein sequence ID" value="KAB6690135.1"/>
    <property type="molecule type" value="Genomic_DNA"/>
</dbReference>
<reference evidence="15" key="8">
    <citation type="submission" date="2023-10" db="EMBL/GenBank/DDBJ databases">
        <title>Genome of potential pathogenic bacteria in Crohn's disease.</title>
        <authorList>
            <person name="Rodriguez-Palacios A."/>
        </authorList>
    </citation>
    <scope>NUCLEOTIDE SEQUENCE</scope>
    <source>
        <strain evidence="15">CavFT-hAR107</strain>
    </source>
</reference>
<evidence type="ECO:0000259" key="2">
    <source>
        <dbReference type="Pfam" id="PF13579"/>
    </source>
</evidence>
<evidence type="ECO:0000313" key="15">
    <source>
        <dbReference type="EMBL" id="MDU0247217.1"/>
    </source>
</evidence>
<dbReference type="EMBL" id="JAKKWZ010000017">
    <property type="protein sequence ID" value="MCG0340405.1"/>
    <property type="molecule type" value="Genomic_DNA"/>
</dbReference>
<dbReference type="Proteomes" id="UP000261003">
    <property type="component" value="Unassembled WGS sequence"/>
</dbReference>
<dbReference type="Proteomes" id="UP000260640">
    <property type="component" value="Unassembled WGS sequence"/>
</dbReference>
<evidence type="ECO:0000313" key="8">
    <source>
        <dbReference type="EMBL" id="KAB6634729.1"/>
    </source>
</evidence>
<dbReference type="EMBL" id="QSTG01000024">
    <property type="protein sequence ID" value="RGM42695.1"/>
    <property type="molecule type" value="Genomic_DNA"/>
</dbReference>
<dbReference type="EMBL" id="WCIF01000031">
    <property type="protein sequence ID" value="KAB5433671.1"/>
    <property type="molecule type" value="Genomic_DNA"/>
</dbReference>
<feature type="domain" description="Glycosyl transferase family 1" evidence="1">
    <location>
        <begin position="192"/>
        <end position="350"/>
    </location>
</feature>
<evidence type="ECO:0000313" key="5">
    <source>
        <dbReference type="EMBL" id="KAB5433671.1"/>
    </source>
</evidence>
<dbReference type="InterPro" id="IPR028098">
    <property type="entry name" value="Glyco_trans_4-like_N"/>
</dbReference>
<feature type="domain" description="Glycosyltransferase subfamily 4-like N-terminal" evidence="2">
    <location>
        <begin position="31"/>
        <end position="171"/>
    </location>
</feature>
<dbReference type="Proteomes" id="UP000470952">
    <property type="component" value="Unassembled WGS sequence"/>
</dbReference>
<dbReference type="EMBL" id="WDAL01000022">
    <property type="protein sequence ID" value="KAB6634729.1"/>
    <property type="molecule type" value="Genomic_DNA"/>
</dbReference>
<dbReference type="Proteomes" id="UP000470777">
    <property type="component" value="Unassembled WGS sequence"/>
</dbReference>
<reference evidence="12" key="5">
    <citation type="submission" date="2021-10" db="EMBL/GenBank/DDBJ databases">
        <title>Collection of gut derived symbiotic bacterial strains cultured from healthy donors.</title>
        <authorList>
            <person name="Lin H."/>
            <person name="Littmann E."/>
            <person name="Kohout C."/>
            <person name="Pamer E.G."/>
        </authorList>
    </citation>
    <scope>NUCLEOTIDE SEQUENCE</scope>
    <source>
        <strain evidence="12">DFI.1.167</strain>
    </source>
</reference>
<dbReference type="Proteomes" id="UP001181258">
    <property type="component" value="Unassembled WGS sequence"/>
</dbReference>
<dbReference type="EMBL" id="WCXA01000044">
    <property type="protein sequence ID" value="KAB3856812.1"/>
    <property type="molecule type" value="Genomic_DNA"/>
</dbReference>
<dbReference type="CDD" id="cd03808">
    <property type="entry name" value="GT4_CapM-like"/>
    <property type="match status" value="1"/>
</dbReference>
<accession>A0A3E4JNU0</accession>
<keyword evidence="17" id="KW-0808">Transferase</keyword>
<dbReference type="EMBL" id="WDBY01000034">
    <property type="protein sequence ID" value="KAB6475219.1"/>
    <property type="molecule type" value="Genomic_DNA"/>
</dbReference>
<evidence type="ECO:0000313" key="30">
    <source>
        <dbReference type="Proteomes" id="UP000555193"/>
    </source>
</evidence>
<reference evidence="14" key="7">
    <citation type="submission" date="2023-01" db="EMBL/GenBank/DDBJ databases">
        <title>Human gut microbiome strain richness.</title>
        <authorList>
            <person name="Chen-Liaw A."/>
        </authorList>
    </citation>
    <scope>NUCLEOTIDE SEQUENCE</scope>
    <source>
        <strain evidence="14">H9_m1001271B151109d0_201107</strain>
    </source>
</reference>
<evidence type="ECO:0000313" key="16">
    <source>
        <dbReference type="EMBL" id="NMW36604.1"/>
    </source>
</evidence>
<evidence type="ECO:0000313" key="6">
    <source>
        <dbReference type="EMBL" id="KAB6452070.1"/>
    </source>
</evidence>
<reference evidence="5 24" key="3">
    <citation type="submission" date="2019-10" db="EMBL/GenBank/DDBJ databases">
        <title>Genome Sequence and Assembly of iSURF_14.</title>
        <authorList>
            <person name="Wucher B.R."/>
            <person name="Ruoff K.L."/>
            <person name="Price C.E."/>
            <person name="Valls R.R."/>
            <person name="O'Toole G.A."/>
        </authorList>
    </citation>
    <scope>NUCLEOTIDE SEQUENCE [LARGE SCALE GENOMIC DNA]</scope>
    <source>
        <strain evidence="5 24">ANK132K_3B</strain>
    </source>
</reference>
<dbReference type="Proteomes" id="UP000462885">
    <property type="component" value="Unassembled WGS sequence"/>
</dbReference>
<dbReference type="GO" id="GO:0016757">
    <property type="term" value="F:glycosyltransferase activity"/>
    <property type="evidence" value="ECO:0007669"/>
    <property type="project" value="InterPro"/>
</dbReference>
<dbReference type="Gene3D" id="3.40.50.2000">
    <property type="entry name" value="Glycogen Phosphorylase B"/>
    <property type="match status" value="2"/>
</dbReference>
<reference evidence="13" key="6">
    <citation type="submission" date="2022-01" db="EMBL/GenBank/DDBJ databases">
        <authorList>
            <person name="Mingchao X."/>
        </authorList>
    </citation>
    <scope>NUCLEOTIDE SEQUENCE</scope>
    <source>
        <strain evidence="13">Bv4372</strain>
    </source>
</reference>
<evidence type="ECO:0000313" key="13">
    <source>
        <dbReference type="EMBL" id="MCG0340405.1"/>
    </source>
</evidence>
<dbReference type="InterPro" id="IPR001296">
    <property type="entry name" value="Glyco_trans_1"/>
</dbReference>
<dbReference type="EMBL" id="WCZM01000022">
    <property type="protein sequence ID" value="KAB3567908.1"/>
    <property type="molecule type" value="Genomic_DNA"/>
</dbReference>
<dbReference type="EMBL" id="WDBZ01000024">
    <property type="protein sequence ID" value="KAB6452070.1"/>
    <property type="molecule type" value="Genomic_DNA"/>
</dbReference>
<dbReference type="EMBL" id="JAJCQG010000046">
    <property type="protein sequence ID" value="MCB7282190.1"/>
    <property type="molecule type" value="Genomic_DNA"/>
</dbReference>
<evidence type="ECO:0000313" key="3">
    <source>
        <dbReference type="EMBL" id="KAB3567908.1"/>
    </source>
</evidence>
<evidence type="ECO:0000313" key="20">
    <source>
        <dbReference type="Proteomes" id="UP000261003"/>
    </source>
</evidence>
<evidence type="ECO:0000259" key="1">
    <source>
        <dbReference type="Pfam" id="PF00534"/>
    </source>
</evidence>
<comment type="caution">
    <text evidence="17">The sequence shown here is derived from an EMBL/GenBank/DDBJ whole genome shotgun (WGS) entry which is preliminary data.</text>
</comment>
<dbReference type="Proteomes" id="UP000483142">
    <property type="component" value="Unassembled WGS sequence"/>
</dbReference>
<gene>
    <name evidence="18" type="ORF">DXC16_13885</name>
    <name evidence="17" type="ORF">DXD46_08890</name>
    <name evidence="5" type="ORF">F9Z94_19180</name>
    <name evidence="4" type="ORF">GAS37_18015</name>
    <name evidence="3" type="ORF">GAY01_14700</name>
    <name evidence="8" type="ORF">GAY12_12155</name>
    <name evidence="11" type="ORF">GAY17_16800</name>
    <name evidence="7" type="ORF">GAZ06_15600</name>
    <name evidence="6" type="ORF">GAZ09_12515</name>
    <name evidence="9" type="ORF">GAZ76_17320</name>
    <name evidence="10" type="ORF">GAZ92_15690</name>
    <name evidence="16" type="ORF">HKQ54_10765</name>
    <name evidence="13" type="ORF">L4X52_10475</name>
    <name evidence="12" type="ORF">LI282_14250</name>
    <name evidence="14" type="ORF">PL594_14945</name>
    <name evidence="15" type="ORF">RVY68_00515</name>
</gene>